<proteinExistence type="predicted"/>
<dbReference type="InterPro" id="IPR000182">
    <property type="entry name" value="GNAT_dom"/>
</dbReference>
<dbReference type="Gene3D" id="3.40.630.30">
    <property type="match status" value="1"/>
</dbReference>
<organism evidence="2 3">
    <name type="scientific">Rubellimicrobium roseum</name>
    <dbReference type="NCBI Taxonomy" id="687525"/>
    <lineage>
        <taxon>Bacteria</taxon>
        <taxon>Pseudomonadati</taxon>
        <taxon>Pseudomonadota</taxon>
        <taxon>Alphaproteobacteria</taxon>
        <taxon>Rhodobacterales</taxon>
        <taxon>Roseobacteraceae</taxon>
        <taxon>Rubellimicrobium</taxon>
    </lineage>
</organism>
<dbReference type="CDD" id="cd04301">
    <property type="entry name" value="NAT_SF"/>
    <property type="match status" value="1"/>
</dbReference>
<keyword evidence="2" id="KW-0808">Transferase</keyword>
<dbReference type="SUPFAM" id="SSF55729">
    <property type="entry name" value="Acyl-CoA N-acyltransferases (Nat)"/>
    <property type="match status" value="1"/>
</dbReference>
<protein>
    <submittedName>
        <fullName evidence="2">GNAT family N-acetyltransferase</fullName>
    </submittedName>
</protein>
<dbReference type="InterPro" id="IPR016181">
    <property type="entry name" value="Acyl_CoA_acyltransferase"/>
</dbReference>
<dbReference type="EMBL" id="VDFV01000002">
    <property type="protein sequence ID" value="TNC74241.1"/>
    <property type="molecule type" value="Genomic_DNA"/>
</dbReference>
<comment type="caution">
    <text evidence="2">The sequence shown here is derived from an EMBL/GenBank/DDBJ whole genome shotgun (WGS) entry which is preliminary data.</text>
</comment>
<accession>A0A5C4NHK9</accession>
<name>A0A5C4NHK9_9RHOB</name>
<dbReference type="OrthoDB" id="7843527at2"/>
<feature type="domain" description="N-acetyltransferase" evidence="1">
    <location>
        <begin position="12"/>
        <end position="165"/>
    </location>
</feature>
<dbReference type="Pfam" id="PF00583">
    <property type="entry name" value="Acetyltransf_1"/>
    <property type="match status" value="1"/>
</dbReference>
<reference evidence="2 3" key="1">
    <citation type="submission" date="2019-06" db="EMBL/GenBank/DDBJ databases">
        <authorList>
            <person name="Jiang L."/>
        </authorList>
    </citation>
    <scope>NUCLEOTIDE SEQUENCE [LARGE SCALE GENOMIC DNA]</scope>
    <source>
        <strain evidence="2 3">YIM 48858</strain>
    </source>
</reference>
<sequence length="177" mass="19260">MPGAALLSPCPYPLRLLDEHEDLSLLRSQLKVHYRSLGPRSRRLRFLGEPSTEALDRLADRADPELVLELVEEGAVRAVLEAYATSPGHVEVAISVEDGYQGRGLGRALFEEGLVLLASRGFRTADLVCLRENTALLHLVSRAGARLRMEGGEVHISIELGQVLDHVRGAEPGPAAQ</sequence>
<dbReference type="AlphaFoldDB" id="A0A5C4NHK9"/>
<gene>
    <name evidence="2" type="ORF">FHG71_03380</name>
</gene>
<keyword evidence="3" id="KW-1185">Reference proteome</keyword>
<evidence type="ECO:0000259" key="1">
    <source>
        <dbReference type="PROSITE" id="PS51186"/>
    </source>
</evidence>
<evidence type="ECO:0000313" key="3">
    <source>
        <dbReference type="Proteomes" id="UP000305709"/>
    </source>
</evidence>
<evidence type="ECO:0000313" key="2">
    <source>
        <dbReference type="EMBL" id="TNC74241.1"/>
    </source>
</evidence>
<dbReference type="PROSITE" id="PS51186">
    <property type="entry name" value="GNAT"/>
    <property type="match status" value="1"/>
</dbReference>
<dbReference type="GO" id="GO:0016747">
    <property type="term" value="F:acyltransferase activity, transferring groups other than amino-acyl groups"/>
    <property type="evidence" value="ECO:0007669"/>
    <property type="project" value="InterPro"/>
</dbReference>
<dbReference type="Proteomes" id="UP000305709">
    <property type="component" value="Unassembled WGS sequence"/>
</dbReference>